<proteinExistence type="predicted"/>
<dbReference type="EMBL" id="CADCXV010000883">
    <property type="protein sequence ID" value="CAB0037986.1"/>
    <property type="molecule type" value="Genomic_DNA"/>
</dbReference>
<dbReference type="AlphaFoldDB" id="A0A6H5IKL3"/>
<sequence length="50" mass="5613">MLVQADLGVAQVARPAGVRSYGSLRPYRVVQCLVCVHRPSTNMQTEKRNR</sequence>
<name>A0A6H5IKL3_9HYME</name>
<gene>
    <name evidence="1" type="ORF">TBRA_LOCUS9783</name>
</gene>
<evidence type="ECO:0000313" key="2">
    <source>
        <dbReference type="Proteomes" id="UP000479190"/>
    </source>
</evidence>
<protein>
    <submittedName>
        <fullName evidence="1">Uncharacterized protein</fullName>
    </submittedName>
</protein>
<evidence type="ECO:0000313" key="1">
    <source>
        <dbReference type="EMBL" id="CAB0037986.1"/>
    </source>
</evidence>
<feature type="non-terminal residue" evidence="1">
    <location>
        <position position="50"/>
    </location>
</feature>
<accession>A0A6H5IKL3</accession>
<organism evidence="1 2">
    <name type="scientific">Trichogramma brassicae</name>
    <dbReference type="NCBI Taxonomy" id="86971"/>
    <lineage>
        <taxon>Eukaryota</taxon>
        <taxon>Metazoa</taxon>
        <taxon>Ecdysozoa</taxon>
        <taxon>Arthropoda</taxon>
        <taxon>Hexapoda</taxon>
        <taxon>Insecta</taxon>
        <taxon>Pterygota</taxon>
        <taxon>Neoptera</taxon>
        <taxon>Endopterygota</taxon>
        <taxon>Hymenoptera</taxon>
        <taxon>Apocrita</taxon>
        <taxon>Proctotrupomorpha</taxon>
        <taxon>Chalcidoidea</taxon>
        <taxon>Trichogrammatidae</taxon>
        <taxon>Trichogramma</taxon>
    </lineage>
</organism>
<dbReference type="Proteomes" id="UP000479190">
    <property type="component" value="Unassembled WGS sequence"/>
</dbReference>
<keyword evidence="2" id="KW-1185">Reference proteome</keyword>
<reference evidence="1 2" key="1">
    <citation type="submission" date="2020-02" db="EMBL/GenBank/DDBJ databases">
        <authorList>
            <person name="Ferguson B K."/>
        </authorList>
    </citation>
    <scope>NUCLEOTIDE SEQUENCE [LARGE SCALE GENOMIC DNA]</scope>
</reference>